<dbReference type="CDD" id="cd11711">
    <property type="entry name" value="GINS_A_Sld5"/>
    <property type="match status" value="1"/>
</dbReference>
<gene>
    <name evidence="9" type="primary">GINS4</name>
    <name evidence="9" type="ORF">SK128_014846</name>
</gene>
<organism evidence="9 10">
    <name type="scientific">Halocaridina rubra</name>
    <name type="common">Hawaiian red shrimp</name>
    <dbReference type="NCBI Taxonomy" id="373956"/>
    <lineage>
        <taxon>Eukaryota</taxon>
        <taxon>Metazoa</taxon>
        <taxon>Ecdysozoa</taxon>
        <taxon>Arthropoda</taxon>
        <taxon>Crustacea</taxon>
        <taxon>Multicrustacea</taxon>
        <taxon>Malacostraca</taxon>
        <taxon>Eumalacostraca</taxon>
        <taxon>Eucarida</taxon>
        <taxon>Decapoda</taxon>
        <taxon>Pleocyemata</taxon>
        <taxon>Caridea</taxon>
        <taxon>Atyoidea</taxon>
        <taxon>Atyidae</taxon>
        <taxon>Halocaridina</taxon>
    </lineage>
</organism>
<feature type="domain" description="GINS subunit" evidence="7">
    <location>
        <begin position="66"/>
        <end position="141"/>
    </location>
</feature>
<dbReference type="InterPro" id="IPR031633">
    <property type="entry name" value="SLD5_C"/>
</dbReference>
<dbReference type="FunFam" id="3.40.5.60:FF:000001">
    <property type="entry name" value="DNA replication complex GINS protein SLD5"/>
    <property type="match status" value="1"/>
</dbReference>
<dbReference type="InterPro" id="IPR008591">
    <property type="entry name" value="GINS_Sld5"/>
</dbReference>
<evidence type="ECO:0000256" key="3">
    <source>
        <dbReference type="ARBA" id="ARBA00014804"/>
    </source>
</evidence>
<dbReference type="AlphaFoldDB" id="A0AAN8XFH6"/>
<dbReference type="Gene3D" id="1.20.58.1030">
    <property type="match status" value="1"/>
</dbReference>
<dbReference type="SUPFAM" id="SSF160059">
    <property type="entry name" value="PriA/YqbF domain"/>
    <property type="match status" value="1"/>
</dbReference>
<dbReference type="EMBL" id="JAXCGZ010005859">
    <property type="protein sequence ID" value="KAK7080583.1"/>
    <property type="molecule type" value="Genomic_DNA"/>
</dbReference>
<evidence type="ECO:0000256" key="1">
    <source>
        <dbReference type="ARBA" id="ARBA00004123"/>
    </source>
</evidence>
<evidence type="ECO:0000259" key="8">
    <source>
        <dbReference type="Pfam" id="PF16922"/>
    </source>
</evidence>
<dbReference type="SUPFAM" id="SSF158573">
    <property type="entry name" value="GINS helical bundle-like"/>
    <property type="match status" value="1"/>
</dbReference>
<keyword evidence="4 6" id="KW-0235">DNA replication</keyword>
<evidence type="ECO:0000259" key="7">
    <source>
        <dbReference type="Pfam" id="PF05916"/>
    </source>
</evidence>
<dbReference type="PANTHER" id="PTHR21206:SF0">
    <property type="entry name" value="DNA REPLICATION COMPLEX GINS PROTEIN SLD5"/>
    <property type="match status" value="1"/>
</dbReference>
<evidence type="ECO:0000256" key="4">
    <source>
        <dbReference type="ARBA" id="ARBA00022705"/>
    </source>
</evidence>
<comment type="function">
    <text evidence="6">The GINS complex plays an essential role in the initiation of DNA replication.</text>
</comment>
<comment type="caution">
    <text evidence="9">The sequence shown here is derived from an EMBL/GenBank/DDBJ whole genome shotgun (WGS) entry which is preliminary data.</text>
</comment>
<dbReference type="GO" id="GO:0006261">
    <property type="term" value="P:DNA-templated DNA replication"/>
    <property type="evidence" value="ECO:0007669"/>
    <property type="project" value="InterPro"/>
</dbReference>
<comment type="subcellular location">
    <subcellularLocation>
        <location evidence="1 6">Nucleus</location>
    </subcellularLocation>
</comment>
<proteinExistence type="inferred from homology"/>
<dbReference type="InterPro" id="IPR036224">
    <property type="entry name" value="GINS_bundle-like_dom_sf"/>
</dbReference>
<evidence type="ECO:0000256" key="5">
    <source>
        <dbReference type="ARBA" id="ARBA00023242"/>
    </source>
</evidence>
<keyword evidence="5 6" id="KW-0539">Nucleus</keyword>
<evidence type="ECO:0000256" key="2">
    <source>
        <dbReference type="ARBA" id="ARBA00008187"/>
    </source>
</evidence>
<dbReference type="InterPro" id="IPR021151">
    <property type="entry name" value="GINS_A"/>
</dbReference>
<name>A0AAN8XFH6_HALRR</name>
<dbReference type="CDD" id="cd21692">
    <property type="entry name" value="GINS_B_Sld5"/>
    <property type="match status" value="1"/>
</dbReference>
<dbReference type="Gene3D" id="3.40.5.60">
    <property type="match status" value="1"/>
</dbReference>
<dbReference type="InterPro" id="IPR038749">
    <property type="entry name" value="Sld5_GINS_A"/>
</dbReference>
<keyword evidence="10" id="KW-1185">Reference proteome</keyword>
<dbReference type="PANTHER" id="PTHR21206">
    <property type="entry name" value="SLD5 PROTEIN"/>
    <property type="match status" value="1"/>
</dbReference>
<evidence type="ECO:0000313" key="10">
    <source>
        <dbReference type="Proteomes" id="UP001381693"/>
    </source>
</evidence>
<dbReference type="Pfam" id="PF05916">
    <property type="entry name" value="Sld5"/>
    <property type="match status" value="1"/>
</dbReference>
<comment type="similarity">
    <text evidence="2 6">Belongs to the GINS4/SLD5 family.</text>
</comment>
<accession>A0AAN8XFH6</accession>
<dbReference type="GO" id="GO:0000727">
    <property type="term" value="P:double-strand break repair via break-induced replication"/>
    <property type="evidence" value="ECO:0007669"/>
    <property type="project" value="TreeGrafter"/>
</dbReference>
<dbReference type="GO" id="GO:0000811">
    <property type="term" value="C:GINS complex"/>
    <property type="evidence" value="ECO:0007669"/>
    <property type="project" value="UniProtKB-UniRule"/>
</dbReference>
<dbReference type="Proteomes" id="UP001381693">
    <property type="component" value="Unassembled WGS sequence"/>
</dbReference>
<sequence length="220" mass="25571">MADTEDIIEGSDDEGEPMKASEVLQKLEEAWITERMSPTLEKHHSEYVDCMLDQINQMSENLKRCKKHDFRVAIHKMEIDRIRYMISSYLRLRLEKIEKFTHYLLEKERTISDENLAILSENELEYAKGYASSIESHFQTMVLQHVPENLRNFDPGKMGVKPNLDSFVFLKVKESTPAVLIEDDSGEGRDEEVDLDEGSQHLIRYRPISHLLNSEAVTLI</sequence>
<reference evidence="9 10" key="1">
    <citation type="submission" date="2023-11" db="EMBL/GenBank/DDBJ databases">
        <title>Halocaridina rubra genome assembly.</title>
        <authorList>
            <person name="Smith C."/>
        </authorList>
    </citation>
    <scope>NUCLEOTIDE SEQUENCE [LARGE SCALE GENOMIC DNA]</scope>
    <source>
        <strain evidence="9">EP-1</strain>
        <tissue evidence="9">Whole</tissue>
    </source>
</reference>
<dbReference type="PIRSF" id="PIRSF007764">
    <property type="entry name" value="Sld5"/>
    <property type="match status" value="1"/>
</dbReference>
<dbReference type="Pfam" id="PF16922">
    <property type="entry name" value="SLD5_C"/>
    <property type="match status" value="1"/>
</dbReference>
<evidence type="ECO:0000313" key="9">
    <source>
        <dbReference type="EMBL" id="KAK7080583.1"/>
    </source>
</evidence>
<evidence type="ECO:0000256" key="6">
    <source>
        <dbReference type="PIRNR" id="PIRNR007764"/>
    </source>
</evidence>
<feature type="domain" description="DNA replication complex GINS protein SLD5 C-terminal" evidence="8">
    <location>
        <begin position="162"/>
        <end position="220"/>
    </location>
</feature>
<protein>
    <recommendedName>
        <fullName evidence="3 6">DNA replication complex GINS protein SLD5</fullName>
    </recommendedName>
</protein>